<keyword evidence="3" id="KW-0804">Transcription</keyword>
<dbReference type="InterPro" id="IPR018490">
    <property type="entry name" value="cNMP-bd_dom_sf"/>
</dbReference>
<organism evidence="6 7">
    <name type="scientific">Dethiosulfatibacter aminovorans DSM 17477</name>
    <dbReference type="NCBI Taxonomy" id="1121476"/>
    <lineage>
        <taxon>Bacteria</taxon>
        <taxon>Bacillati</taxon>
        <taxon>Bacillota</taxon>
        <taxon>Tissierellia</taxon>
        <taxon>Dethiosulfatibacter</taxon>
    </lineage>
</organism>
<sequence>MYEEWVDVLHKTDLFRNINKEELLVMLHCLSPRIRKYDKNEIVSIEGHDIDGIGVVLSGALTISKDNFDGSRVIINKLDSGDMFGEIAAFSERRLWPATVQAQGECHVMFMPPEKIVGSCQNACLSHKLLIMNMLKIVSNKAMNLNRKIEYLSIKSIREKICKFLMEQYKKQQSTTLHLNMNRNEMADFLNVTRPSLSREMSFMKDEGIIDYYRSSIKILDLDKLGECLS</sequence>
<dbReference type="GO" id="GO:0005829">
    <property type="term" value="C:cytosol"/>
    <property type="evidence" value="ECO:0007669"/>
    <property type="project" value="TreeGrafter"/>
</dbReference>
<feature type="domain" description="HTH crp-type" evidence="5">
    <location>
        <begin position="155"/>
        <end position="223"/>
    </location>
</feature>
<dbReference type="CDD" id="cd00038">
    <property type="entry name" value="CAP_ED"/>
    <property type="match status" value="1"/>
</dbReference>
<evidence type="ECO:0000256" key="2">
    <source>
        <dbReference type="ARBA" id="ARBA00023125"/>
    </source>
</evidence>
<gene>
    <name evidence="6" type="ORF">SAMN02745751_01338</name>
</gene>
<dbReference type="GO" id="GO:0016301">
    <property type="term" value="F:kinase activity"/>
    <property type="evidence" value="ECO:0007669"/>
    <property type="project" value="UniProtKB-KW"/>
</dbReference>
<reference evidence="6 7" key="1">
    <citation type="submission" date="2016-11" db="EMBL/GenBank/DDBJ databases">
        <authorList>
            <person name="Jaros S."/>
            <person name="Januszkiewicz K."/>
            <person name="Wedrychowicz H."/>
        </authorList>
    </citation>
    <scope>NUCLEOTIDE SEQUENCE [LARGE SCALE GENOMIC DNA]</scope>
    <source>
        <strain evidence="6 7">DSM 17477</strain>
    </source>
</reference>
<name>A0A1M6F3B1_9FIRM</name>
<dbReference type="InterPro" id="IPR012318">
    <property type="entry name" value="HTH_CRP"/>
</dbReference>
<dbReference type="OrthoDB" id="3176638at2"/>
<evidence type="ECO:0000259" key="5">
    <source>
        <dbReference type="PROSITE" id="PS51063"/>
    </source>
</evidence>
<dbReference type="AlphaFoldDB" id="A0A1M6F3B1"/>
<dbReference type="PROSITE" id="PS50042">
    <property type="entry name" value="CNMP_BINDING_3"/>
    <property type="match status" value="1"/>
</dbReference>
<dbReference type="InterPro" id="IPR014710">
    <property type="entry name" value="RmlC-like_jellyroll"/>
</dbReference>
<keyword evidence="7" id="KW-1185">Reference proteome</keyword>
<dbReference type="InterPro" id="IPR000595">
    <property type="entry name" value="cNMP-bd_dom"/>
</dbReference>
<dbReference type="PROSITE" id="PS51063">
    <property type="entry name" value="HTH_CRP_2"/>
    <property type="match status" value="1"/>
</dbReference>
<dbReference type="PANTHER" id="PTHR24567:SF58">
    <property type="entry name" value="CYCLIC AMP-BINDING REGULATORY PROTEIN"/>
    <property type="match status" value="1"/>
</dbReference>
<evidence type="ECO:0000256" key="3">
    <source>
        <dbReference type="ARBA" id="ARBA00023163"/>
    </source>
</evidence>
<keyword evidence="2" id="KW-0238">DNA-binding</keyword>
<keyword evidence="6" id="KW-0808">Transferase</keyword>
<dbReference type="InterPro" id="IPR050397">
    <property type="entry name" value="Env_Response_Regulators"/>
</dbReference>
<dbReference type="EMBL" id="FQZL01000008">
    <property type="protein sequence ID" value="SHI92150.1"/>
    <property type="molecule type" value="Genomic_DNA"/>
</dbReference>
<evidence type="ECO:0000259" key="4">
    <source>
        <dbReference type="PROSITE" id="PS50042"/>
    </source>
</evidence>
<protein>
    <submittedName>
        <fullName evidence="6">cAMP-binding domain of CRP or a regulatory subunit of cAMP-dependent protein kinases</fullName>
    </submittedName>
</protein>
<dbReference type="Gene3D" id="2.60.120.10">
    <property type="entry name" value="Jelly Rolls"/>
    <property type="match status" value="1"/>
</dbReference>
<dbReference type="Pfam" id="PF13545">
    <property type="entry name" value="HTH_Crp_2"/>
    <property type="match status" value="1"/>
</dbReference>
<feature type="domain" description="Cyclic nucleotide-binding" evidence="4">
    <location>
        <begin position="14"/>
        <end position="111"/>
    </location>
</feature>
<keyword evidence="6" id="KW-0418">Kinase</keyword>
<dbReference type="RefSeq" id="WP_073048809.1">
    <property type="nucleotide sequence ID" value="NZ_FQZL01000008.1"/>
</dbReference>
<dbReference type="GO" id="GO:0003677">
    <property type="term" value="F:DNA binding"/>
    <property type="evidence" value="ECO:0007669"/>
    <property type="project" value="UniProtKB-KW"/>
</dbReference>
<dbReference type="Pfam" id="PF00027">
    <property type="entry name" value="cNMP_binding"/>
    <property type="match status" value="1"/>
</dbReference>
<dbReference type="SMART" id="SM00419">
    <property type="entry name" value="HTH_CRP"/>
    <property type="match status" value="1"/>
</dbReference>
<dbReference type="InterPro" id="IPR036390">
    <property type="entry name" value="WH_DNA-bd_sf"/>
</dbReference>
<dbReference type="Proteomes" id="UP000184052">
    <property type="component" value="Unassembled WGS sequence"/>
</dbReference>
<evidence type="ECO:0000313" key="7">
    <source>
        <dbReference type="Proteomes" id="UP000184052"/>
    </source>
</evidence>
<accession>A0A1M6F3B1</accession>
<dbReference type="GO" id="GO:0003700">
    <property type="term" value="F:DNA-binding transcription factor activity"/>
    <property type="evidence" value="ECO:0007669"/>
    <property type="project" value="TreeGrafter"/>
</dbReference>
<evidence type="ECO:0000313" key="6">
    <source>
        <dbReference type="EMBL" id="SHI92150.1"/>
    </source>
</evidence>
<proteinExistence type="predicted"/>
<keyword evidence="1" id="KW-0805">Transcription regulation</keyword>
<dbReference type="SUPFAM" id="SSF51206">
    <property type="entry name" value="cAMP-binding domain-like"/>
    <property type="match status" value="1"/>
</dbReference>
<dbReference type="SUPFAM" id="SSF46785">
    <property type="entry name" value="Winged helix' DNA-binding domain"/>
    <property type="match status" value="1"/>
</dbReference>
<dbReference type="SMART" id="SM00100">
    <property type="entry name" value="cNMP"/>
    <property type="match status" value="1"/>
</dbReference>
<dbReference type="PANTHER" id="PTHR24567">
    <property type="entry name" value="CRP FAMILY TRANSCRIPTIONAL REGULATORY PROTEIN"/>
    <property type="match status" value="1"/>
</dbReference>
<dbReference type="STRING" id="1121476.SAMN02745751_01338"/>
<evidence type="ECO:0000256" key="1">
    <source>
        <dbReference type="ARBA" id="ARBA00023015"/>
    </source>
</evidence>